<comment type="caution">
    <text evidence="1">The sequence shown here is derived from an EMBL/GenBank/DDBJ whole genome shotgun (WGS) entry which is preliminary data.</text>
</comment>
<dbReference type="GO" id="GO:0060628">
    <property type="term" value="P:regulation of ER to Golgi vesicle-mediated transport"/>
    <property type="evidence" value="ECO:0007669"/>
    <property type="project" value="TreeGrafter"/>
</dbReference>
<dbReference type="InterPro" id="IPR007528">
    <property type="entry name" value="RINT1_Tip20"/>
</dbReference>
<dbReference type="GO" id="GO:0070939">
    <property type="term" value="C:Dsl1/NZR complex"/>
    <property type="evidence" value="ECO:0007669"/>
    <property type="project" value="InterPro"/>
</dbReference>
<dbReference type="PANTHER" id="PTHR13520:SF0">
    <property type="entry name" value="RAD50-INTERACTING PROTEIN 1"/>
    <property type="match status" value="1"/>
</dbReference>
<reference evidence="1" key="1">
    <citation type="submission" date="2021-06" db="EMBL/GenBank/DDBJ databases">
        <title>Parelaphostrongylus tenuis whole genome reference sequence.</title>
        <authorList>
            <person name="Garwood T.J."/>
            <person name="Larsen P.A."/>
            <person name="Fountain-Jones N.M."/>
            <person name="Garbe J.R."/>
            <person name="Macchietto M.G."/>
            <person name="Kania S.A."/>
            <person name="Gerhold R.W."/>
            <person name="Richards J.E."/>
            <person name="Wolf T.M."/>
        </authorList>
    </citation>
    <scope>NUCLEOTIDE SEQUENCE</scope>
    <source>
        <strain evidence="1">MNPRO001-30</strain>
        <tissue evidence="1">Meninges</tissue>
    </source>
</reference>
<dbReference type="EMBL" id="JAHQIW010003849">
    <property type="protein sequence ID" value="KAJ1360363.1"/>
    <property type="molecule type" value="Genomic_DNA"/>
</dbReference>
<proteinExistence type="predicted"/>
<dbReference type="PANTHER" id="PTHR13520">
    <property type="entry name" value="RAD50-INTERACTING PROTEIN 1 RINT-1"/>
    <property type="match status" value="1"/>
</dbReference>
<keyword evidence="2" id="KW-1185">Reference proteome</keyword>
<name>A0AAD5MRE2_PARTN</name>
<gene>
    <name evidence="1" type="primary">RINT1_1</name>
    <name evidence="1" type="ORF">KIN20_019316</name>
</gene>
<protein>
    <submittedName>
        <fullName evidence="1">RAD50-interacting protein 1</fullName>
    </submittedName>
</protein>
<accession>A0AAD5MRE2</accession>
<evidence type="ECO:0000313" key="1">
    <source>
        <dbReference type="EMBL" id="KAJ1360363.1"/>
    </source>
</evidence>
<dbReference type="Proteomes" id="UP001196413">
    <property type="component" value="Unassembled WGS sequence"/>
</dbReference>
<dbReference type="AlphaFoldDB" id="A0AAD5MRE2"/>
<dbReference type="GO" id="GO:0006890">
    <property type="term" value="P:retrograde vesicle-mediated transport, Golgi to endoplasmic reticulum"/>
    <property type="evidence" value="ECO:0007669"/>
    <property type="project" value="InterPro"/>
</dbReference>
<organism evidence="1 2">
    <name type="scientific">Parelaphostrongylus tenuis</name>
    <name type="common">Meningeal worm</name>
    <dbReference type="NCBI Taxonomy" id="148309"/>
    <lineage>
        <taxon>Eukaryota</taxon>
        <taxon>Metazoa</taxon>
        <taxon>Ecdysozoa</taxon>
        <taxon>Nematoda</taxon>
        <taxon>Chromadorea</taxon>
        <taxon>Rhabditida</taxon>
        <taxon>Rhabditina</taxon>
        <taxon>Rhabditomorpha</taxon>
        <taxon>Strongyloidea</taxon>
        <taxon>Metastrongylidae</taxon>
        <taxon>Parelaphostrongylus</taxon>
    </lineage>
</organism>
<evidence type="ECO:0000313" key="2">
    <source>
        <dbReference type="Proteomes" id="UP001196413"/>
    </source>
</evidence>
<sequence>MDAMLSASDAWKKPFFEEWKRLIQFLVCNCADAFVSMIQSQQGRAQLLPESSAQRRFVDLQLLLIDDFRKRLAHIARQSESPWGEPFPNVMNAVWYLKHVVEEWSDSCLLGGITSTGKRAVFDESSAMFRHVWNQMAEDVTMSLRLQAIDMMRPYQQLLWCMMEPQLESLDELFKRMSSTLATVFTEEVVNVTPFSAEGASQMLFDVENGLIPIP</sequence>
<dbReference type="GO" id="GO:0006888">
    <property type="term" value="P:endoplasmic reticulum to Golgi vesicle-mediated transport"/>
    <property type="evidence" value="ECO:0007669"/>
    <property type="project" value="InterPro"/>
</dbReference>